<sequence length="334" mass="37903">MYMEKSSTGRVVHRSTDPIWSGRMCAAKGCAVNRRHELTKHYKLFQVPRDDTGKWWAEVLGFELTRKVMFVCERHFAKHDVGKLRLYKGAIPKSDTPQTLIVKEEVSNTGSETKSALEFDNVSNEKLNKSNLDMVMDESTETALTVLPVERTYERKELAEYIIPEQLEEFGGLKRRGLCFGPAQCSVECRRAFEEKEKMSRAREFKLFEENQELKEKIKILEEQLQKYQYSEWVVERISLNISRAVCLRSFPIGSVIFGLTEEIPTLNEAIIPDICHFQLVIENIYSPQTQKVSMASREAAATAAAAVDVIKFTSAPAPFALFPAPPEPALGGV</sequence>
<dbReference type="Pfam" id="PF05485">
    <property type="entry name" value="THAP"/>
    <property type="match status" value="1"/>
</dbReference>
<reference evidence="8" key="2">
    <citation type="submission" date="2020-05" db="UniProtKB">
        <authorList>
            <consortium name="EnsemblMetazoa"/>
        </authorList>
    </citation>
    <scope>IDENTIFICATION</scope>
    <source>
        <strain evidence="8">IAEA</strain>
    </source>
</reference>
<protein>
    <recommendedName>
        <fullName evidence="7">THAP-type domain-containing protein</fullName>
    </recommendedName>
</protein>
<keyword evidence="4 5" id="KW-0238">DNA-binding</keyword>
<keyword evidence="1" id="KW-0479">Metal-binding</keyword>
<name>A0A1A9ZST1_GLOPL</name>
<dbReference type="SMART" id="SM00980">
    <property type="entry name" value="THAP"/>
    <property type="match status" value="1"/>
</dbReference>
<evidence type="ECO:0000256" key="3">
    <source>
        <dbReference type="ARBA" id="ARBA00022833"/>
    </source>
</evidence>
<feature type="domain" description="THAP-type" evidence="7">
    <location>
        <begin position="21"/>
        <end position="95"/>
    </location>
</feature>
<dbReference type="Proteomes" id="UP000092445">
    <property type="component" value="Unassembled WGS sequence"/>
</dbReference>
<dbReference type="VEuPathDB" id="VectorBase:GPAI023851"/>
<keyword evidence="3" id="KW-0862">Zinc</keyword>
<proteinExistence type="predicted"/>
<dbReference type="GO" id="GO:0003677">
    <property type="term" value="F:DNA binding"/>
    <property type="evidence" value="ECO:0007669"/>
    <property type="project" value="UniProtKB-UniRule"/>
</dbReference>
<organism evidence="8 9">
    <name type="scientific">Glossina pallidipes</name>
    <name type="common">Tsetse fly</name>
    <dbReference type="NCBI Taxonomy" id="7398"/>
    <lineage>
        <taxon>Eukaryota</taxon>
        <taxon>Metazoa</taxon>
        <taxon>Ecdysozoa</taxon>
        <taxon>Arthropoda</taxon>
        <taxon>Hexapoda</taxon>
        <taxon>Insecta</taxon>
        <taxon>Pterygota</taxon>
        <taxon>Neoptera</taxon>
        <taxon>Endopterygota</taxon>
        <taxon>Diptera</taxon>
        <taxon>Brachycera</taxon>
        <taxon>Muscomorpha</taxon>
        <taxon>Hippoboscoidea</taxon>
        <taxon>Glossinidae</taxon>
        <taxon>Glossina</taxon>
    </lineage>
</organism>
<feature type="coiled-coil region" evidence="6">
    <location>
        <begin position="204"/>
        <end position="231"/>
    </location>
</feature>
<keyword evidence="9" id="KW-1185">Reference proteome</keyword>
<dbReference type="Gene3D" id="6.20.210.20">
    <property type="entry name" value="THAP domain"/>
    <property type="match status" value="1"/>
</dbReference>
<evidence type="ECO:0000313" key="9">
    <source>
        <dbReference type="Proteomes" id="UP000092445"/>
    </source>
</evidence>
<dbReference type="PROSITE" id="PS50950">
    <property type="entry name" value="ZF_THAP"/>
    <property type="match status" value="1"/>
</dbReference>
<evidence type="ECO:0000256" key="6">
    <source>
        <dbReference type="SAM" id="Coils"/>
    </source>
</evidence>
<dbReference type="STRING" id="7398.A0A1A9ZST1"/>
<evidence type="ECO:0000256" key="4">
    <source>
        <dbReference type="ARBA" id="ARBA00023125"/>
    </source>
</evidence>
<keyword evidence="2 5" id="KW-0863">Zinc-finger</keyword>
<dbReference type="SUPFAM" id="SSF57716">
    <property type="entry name" value="Glucocorticoid receptor-like (DNA-binding domain)"/>
    <property type="match status" value="1"/>
</dbReference>
<dbReference type="AlphaFoldDB" id="A0A1A9ZST1"/>
<evidence type="ECO:0000256" key="5">
    <source>
        <dbReference type="PROSITE-ProRule" id="PRU00309"/>
    </source>
</evidence>
<dbReference type="InterPro" id="IPR006612">
    <property type="entry name" value="THAP_Znf"/>
</dbReference>
<dbReference type="InterPro" id="IPR038441">
    <property type="entry name" value="THAP_Znf_sf"/>
</dbReference>
<dbReference type="GO" id="GO:0008270">
    <property type="term" value="F:zinc ion binding"/>
    <property type="evidence" value="ECO:0007669"/>
    <property type="project" value="UniProtKB-KW"/>
</dbReference>
<evidence type="ECO:0000313" key="8">
    <source>
        <dbReference type="EnsemblMetazoa" id="GPAI023851-PA"/>
    </source>
</evidence>
<keyword evidence="6" id="KW-0175">Coiled coil</keyword>
<evidence type="ECO:0000256" key="2">
    <source>
        <dbReference type="ARBA" id="ARBA00022771"/>
    </source>
</evidence>
<reference evidence="9" key="1">
    <citation type="submission" date="2014-03" db="EMBL/GenBank/DDBJ databases">
        <authorList>
            <person name="Aksoy S."/>
            <person name="Warren W."/>
            <person name="Wilson R.K."/>
        </authorList>
    </citation>
    <scope>NUCLEOTIDE SEQUENCE [LARGE SCALE GENOMIC DNA]</scope>
    <source>
        <strain evidence="9">IAEA</strain>
    </source>
</reference>
<dbReference type="EnsemblMetazoa" id="GPAI023851-RA">
    <property type="protein sequence ID" value="GPAI023851-PA"/>
    <property type="gene ID" value="GPAI023851"/>
</dbReference>
<evidence type="ECO:0000259" key="7">
    <source>
        <dbReference type="PROSITE" id="PS50950"/>
    </source>
</evidence>
<accession>A0A1A9ZST1</accession>
<evidence type="ECO:0000256" key="1">
    <source>
        <dbReference type="ARBA" id="ARBA00022723"/>
    </source>
</evidence>